<evidence type="ECO:0000256" key="1">
    <source>
        <dbReference type="ARBA" id="ARBA00022723"/>
    </source>
</evidence>
<reference evidence="4 5" key="1">
    <citation type="submission" date="2018-07" db="EMBL/GenBank/DDBJ databases">
        <title>Leeuwenhoekiella genomics.</title>
        <authorList>
            <person name="Tahon G."/>
            <person name="Willems A."/>
        </authorList>
    </citation>
    <scope>NUCLEOTIDE SEQUENCE [LARGE SCALE GENOMIC DNA]</scope>
    <source>
        <strain evidence="4 5">LMG 29608</strain>
    </source>
</reference>
<accession>A0A4Q0NYM6</accession>
<dbReference type="CDD" id="cd10917">
    <property type="entry name" value="CE4_NodB_like_6s_7s"/>
    <property type="match status" value="1"/>
</dbReference>
<proteinExistence type="predicted"/>
<dbReference type="Proteomes" id="UP000289859">
    <property type="component" value="Unassembled WGS sequence"/>
</dbReference>
<dbReference type="AlphaFoldDB" id="A0A4Q0NYM6"/>
<keyword evidence="5" id="KW-1185">Reference proteome</keyword>
<dbReference type="InterPro" id="IPR011330">
    <property type="entry name" value="Glyco_hydro/deAcase_b/a-brl"/>
</dbReference>
<dbReference type="Gene3D" id="3.20.20.370">
    <property type="entry name" value="Glycoside hydrolase/deacetylase"/>
    <property type="match status" value="1"/>
</dbReference>
<feature type="domain" description="NodB homology" evidence="3">
    <location>
        <begin position="34"/>
        <end position="214"/>
    </location>
</feature>
<gene>
    <name evidence="4" type="ORF">DSM02_3286</name>
</gene>
<dbReference type="GO" id="GO:0016020">
    <property type="term" value="C:membrane"/>
    <property type="evidence" value="ECO:0007669"/>
    <property type="project" value="TreeGrafter"/>
</dbReference>
<dbReference type="PANTHER" id="PTHR10587">
    <property type="entry name" value="GLYCOSYL TRANSFERASE-RELATED"/>
    <property type="match status" value="1"/>
</dbReference>
<evidence type="ECO:0000313" key="5">
    <source>
        <dbReference type="Proteomes" id="UP000289859"/>
    </source>
</evidence>
<dbReference type="GO" id="GO:0046872">
    <property type="term" value="F:metal ion binding"/>
    <property type="evidence" value="ECO:0007669"/>
    <property type="project" value="UniProtKB-KW"/>
</dbReference>
<dbReference type="OrthoDB" id="9812065at2"/>
<comment type="caution">
    <text evidence="4">The sequence shown here is derived from an EMBL/GenBank/DDBJ whole genome shotgun (WGS) entry which is preliminary data.</text>
</comment>
<keyword evidence="2" id="KW-0378">Hydrolase</keyword>
<keyword evidence="1" id="KW-0479">Metal-binding</keyword>
<dbReference type="RefSeq" id="WP_128766578.1">
    <property type="nucleotide sequence ID" value="NZ_JBHUOO010000020.1"/>
</dbReference>
<dbReference type="GO" id="GO:0016810">
    <property type="term" value="F:hydrolase activity, acting on carbon-nitrogen (but not peptide) bonds"/>
    <property type="evidence" value="ECO:0007669"/>
    <property type="project" value="InterPro"/>
</dbReference>
<protein>
    <submittedName>
        <fullName evidence="4">Peptidoglycan/xylan/chitin deacetylase (PgdA/CDA1 family)</fullName>
    </submittedName>
</protein>
<dbReference type="SUPFAM" id="SSF88713">
    <property type="entry name" value="Glycoside hydrolase/deacetylase"/>
    <property type="match status" value="1"/>
</dbReference>
<dbReference type="PROSITE" id="PS51677">
    <property type="entry name" value="NODB"/>
    <property type="match status" value="1"/>
</dbReference>
<dbReference type="PANTHER" id="PTHR10587:SF133">
    <property type="entry name" value="CHITIN DEACETYLASE 1-RELATED"/>
    <property type="match status" value="1"/>
</dbReference>
<evidence type="ECO:0000256" key="2">
    <source>
        <dbReference type="ARBA" id="ARBA00022801"/>
    </source>
</evidence>
<organism evidence="4 5">
    <name type="scientific">Leeuwenhoekiella polynyae</name>
    <dbReference type="NCBI Taxonomy" id="1550906"/>
    <lineage>
        <taxon>Bacteria</taxon>
        <taxon>Pseudomonadati</taxon>
        <taxon>Bacteroidota</taxon>
        <taxon>Flavobacteriia</taxon>
        <taxon>Flavobacteriales</taxon>
        <taxon>Flavobacteriaceae</taxon>
        <taxon>Leeuwenhoekiella</taxon>
    </lineage>
</organism>
<dbReference type="InterPro" id="IPR002509">
    <property type="entry name" value="NODB_dom"/>
</dbReference>
<evidence type="ECO:0000313" key="4">
    <source>
        <dbReference type="EMBL" id="RXG16422.1"/>
    </source>
</evidence>
<dbReference type="EMBL" id="QOVK01000019">
    <property type="protein sequence ID" value="RXG16422.1"/>
    <property type="molecule type" value="Genomic_DNA"/>
</dbReference>
<sequence>MPLKINLPVKTPKLLKRLYSGYVWDKIKDCQSQKKLYLTFDDGPIPEVTPWVLDTLRQYRAQATFFCIGENITKHPHIFQKLIDSKHSIGNHTYNHLKGWEYGKTIYIENMVKAEAEIEIHTKTQKLFRPPYGKIKRNQAKAIQKRGYEIIMYDVIAYDWEQGISGESCAANIVKNAESGSIIVFHDSLKAEKNMKYALPKVLDHFSKLGYTFEKL</sequence>
<name>A0A4Q0NYM6_9FLAO</name>
<dbReference type="Pfam" id="PF01522">
    <property type="entry name" value="Polysacc_deac_1"/>
    <property type="match status" value="1"/>
</dbReference>
<dbReference type="InterPro" id="IPR050248">
    <property type="entry name" value="Polysacc_deacetylase_ArnD"/>
</dbReference>
<dbReference type="GO" id="GO:0005975">
    <property type="term" value="P:carbohydrate metabolic process"/>
    <property type="evidence" value="ECO:0007669"/>
    <property type="project" value="InterPro"/>
</dbReference>
<evidence type="ECO:0000259" key="3">
    <source>
        <dbReference type="PROSITE" id="PS51677"/>
    </source>
</evidence>